<evidence type="ECO:0000313" key="5">
    <source>
        <dbReference type="Proteomes" id="UP000321304"/>
    </source>
</evidence>
<dbReference type="InterPro" id="IPR003736">
    <property type="entry name" value="PAAI_dom"/>
</dbReference>
<dbReference type="RefSeq" id="WP_146986821.1">
    <property type="nucleotide sequence ID" value="NZ_VITY01000005.1"/>
</dbReference>
<dbReference type="CDD" id="cd03443">
    <property type="entry name" value="PaaI_thioesterase"/>
    <property type="match status" value="1"/>
</dbReference>
<keyword evidence="2" id="KW-0378">Hydrolase</keyword>
<keyword evidence="5" id="KW-1185">Reference proteome</keyword>
<dbReference type="GO" id="GO:0047617">
    <property type="term" value="F:fatty acyl-CoA hydrolase activity"/>
    <property type="evidence" value="ECO:0007669"/>
    <property type="project" value="InterPro"/>
</dbReference>
<evidence type="ECO:0000256" key="2">
    <source>
        <dbReference type="ARBA" id="ARBA00022801"/>
    </source>
</evidence>
<sequence length="159" mass="16523">MAKSYGKSYGTVSAEQKLAMSGLDFVQGLASGALPLNTIARTLGYDVTEAERGRVVVTLLPTDAHLNPAGTVHGGLTATLLDSCMGLAVQSTLDAGTSQTTLEFKISLLRPITPDTGPIRAEGHVLNCGRRVGTAEGRVTDTKGRLLAHGTTTCLIFPA</sequence>
<dbReference type="Proteomes" id="UP000321304">
    <property type="component" value="Unassembled WGS sequence"/>
</dbReference>
<comment type="similarity">
    <text evidence="1">Belongs to the thioesterase PaaI family.</text>
</comment>
<organism evidence="4 5">
    <name type="scientific">Bradyrhizobium macuxiense</name>
    <dbReference type="NCBI Taxonomy" id="1755647"/>
    <lineage>
        <taxon>Bacteria</taxon>
        <taxon>Pseudomonadati</taxon>
        <taxon>Pseudomonadota</taxon>
        <taxon>Alphaproteobacteria</taxon>
        <taxon>Hyphomicrobiales</taxon>
        <taxon>Nitrobacteraceae</taxon>
        <taxon>Bradyrhizobium</taxon>
    </lineage>
</organism>
<dbReference type="AlphaFoldDB" id="A0A560LYE2"/>
<dbReference type="NCBIfam" id="TIGR00369">
    <property type="entry name" value="unchar_dom_1"/>
    <property type="match status" value="1"/>
</dbReference>
<reference evidence="4 5" key="1">
    <citation type="submission" date="2019-06" db="EMBL/GenBank/DDBJ databases">
        <title>Genomic Encyclopedia of Type Strains, Phase IV (KMG-V): Genome sequencing to study the core and pangenomes of soil and plant-associated prokaryotes.</title>
        <authorList>
            <person name="Whitman W."/>
        </authorList>
    </citation>
    <scope>NUCLEOTIDE SEQUENCE [LARGE SCALE GENOMIC DNA]</scope>
    <source>
        <strain evidence="4 5">BR 10355</strain>
    </source>
</reference>
<feature type="domain" description="Thioesterase" evidence="3">
    <location>
        <begin position="70"/>
        <end position="147"/>
    </location>
</feature>
<dbReference type="Gene3D" id="3.10.129.10">
    <property type="entry name" value="Hotdog Thioesterase"/>
    <property type="match status" value="1"/>
</dbReference>
<dbReference type="PANTHER" id="PTHR21660:SF1">
    <property type="entry name" value="ACYL-COENZYME A THIOESTERASE 13"/>
    <property type="match status" value="1"/>
</dbReference>
<evidence type="ECO:0000259" key="3">
    <source>
        <dbReference type="Pfam" id="PF03061"/>
    </source>
</evidence>
<proteinExistence type="inferred from homology"/>
<dbReference type="InterPro" id="IPR039298">
    <property type="entry name" value="ACOT13"/>
</dbReference>
<evidence type="ECO:0000313" key="4">
    <source>
        <dbReference type="EMBL" id="TWC00474.1"/>
    </source>
</evidence>
<comment type="caution">
    <text evidence="4">The sequence shown here is derived from an EMBL/GenBank/DDBJ whole genome shotgun (WGS) entry which is preliminary data.</text>
</comment>
<dbReference type="InterPro" id="IPR029069">
    <property type="entry name" value="HotDog_dom_sf"/>
</dbReference>
<dbReference type="OrthoDB" id="9813282at2"/>
<dbReference type="STRING" id="1755647.AS156_32795"/>
<accession>A0A560LYE2</accession>
<dbReference type="Pfam" id="PF03061">
    <property type="entry name" value="4HBT"/>
    <property type="match status" value="1"/>
</dbReference>
<gene>
    <name evidence="4" type="ORF">FBZ93_105271</name>
</gene>
<protein>
    <submittedName>
        <fullName evidence="4">Uncharacterized protein (TIGR00369 family)</fullName>
    </submittedName>
</protein>
<name>A0A560LYE2_9BRAD</name>
<dbReference type="InterPro" id="IPR006683">
    <property type="entry name" value="Thioestr_dom"/>
</dbReference>
<dbReference type="SUPFAM" id="SSF54637">
    <property type="entry name" value="Thioesterase/thiol ester dehydrase-isomerase"/>
    <property type="match status" value="1"/>
</dbReference>
<dbReference type="EMBL" id="VITY01000005">
    <property type="protein sequence ID" value="TWC00474.1"/>
    <property type="molecule type" value="Genomic_DNA"/>
</dbReference>
<dbReference type="PANTHER" id="PTHR21660">
    <property type="entry name" value="THIOESTERASE SUPERFAMILY MEMBER-RELATED"/>
    <property type="match status" value="1"/>
</dbReference>
<evidence type="ECO:0000256" key="1">
    <source>
        <dbReference type="ARBA" id="ARBA00008324"/>
    </source>
</evidence>